<evidence type="ECO:0000256" key="4">
    <source>
        <dbReference type="ARBA" id="ARBA00023216"/>
    </source>
</evidence>
<keyword evidence="4" id="KW-0041">Annexin</keyword>
<comment type="caution">
    <text evidence="6">The sequence shown here is derived from an EMBL/GenBank/DDBJ whole genome shotgun (WGS) entry which is preliminary data.</text>
</comment>
<dbReference type="GO" id="GO:0005509">
    <property type="term" value="F:calcium ion binding"/>
    <property type="evidence" value="ECO:0007669"/>
    <property type="project" value="InterPro"/>
</dbReference>
<protein>
    <recommendedName>
        <fullName evidence="9">Annexin</fullName>
    </recommendedName>
</protein>
<dbReference type="GO" id="GO:0009409">
    <property type="term" value="P:response to cold"/>
    <property type="evidence" value="ECO:0007669"/>
    <property type="project" value="TreeGrafter"/>
</dbReference>
<evidence type="ECO:0000313" key="7">
    <source>
        <dbReference type="EMBL" id="KAG6783346.1"/>
    </source>
</evidence>
<sequence>MATLVVPENVSCVDDAQALQKACHGWGTNEKAIISILGHRNAAQRKQIRLAYSELFQEDLVKRLESELNGDFEKAVYRWVLDPEDRDAVLANVAIRKSGDYHVIVEIACVLSSEELLALLVGLVTAFRYEGDEINTRLTNSEADILHDAIKDKAFNHEDVIRILTTRSKAQLMATFNRYRDDHGSSITKDLLDEPADEFKTVLRTAIRCLNDHKKYYEKILRNAIKKVGTDEDALTRVIVTRAEKDLNDIKEIYYKRNSVPLDQAVAKDTSGDYKAFLLALLGKEE</sequence>
<organism evidence="6 8">
    <name type="scientific">Populus tomentosa</name>
    <name type="common">Chinese white poplar</name>
    <dbReference type="NCBI Taxonomy" id="118781"/>
    <lineage>
        <taxon>Eukaryota</taxon>
        <taxon>Viridiplantae</taxon>
        <taxon>Streptophyta</taxon>
        <taxon>Embryophyta</taxon>
        <taxon>Tracheophyta</taxon>
        <taxon>Spermatophyta</taxon>
        <taxon>Magnoliopsida</taxon>
        <taxon>eudicotyledons</taxon>
        <taxon>Gunneridae</taxon>
        <taxon>Pentapetalae</taxon>
        <taxon>rosids</taxon>
        <taxon>fabids</taxon>
        <taxon>Malpighiales</taxon>
        <taxon>Salicaceae</taxon>
        <taxon>Saliceae</taxon>
        <taxon>Populus</taxon>
    </lineage>
</organism>
<keyword evidence="5" id="KW-0111">Calcium/phospholipid-binding</keyword>
<dbReference type="Proteomes" id="UP000886885">
    <property type="component" value="Chromosome 3A"/>
</dbReference>
<evidence type="ECO:0000313" key="8">
    <source>
        <dbReference type="Proteomes" id="UP000886885"/>
    </source>
</evidence>
<dbReference type="PROSITE" id="PS00223">
    <property type="entry name" value="ANNEXIN_1"/>
    <property type="match status" value="1"/>
</dbReference>
<keyword evidence="3" id="KW-0106">Calcium</keyword>
<dbReference type="FunFam" id="1.10.220.10:FF:000008">
    <property type="entry name" value="Annexin"/>
    <property type="match status" value="1"/>
</dbReference>
<keyword evidence="8" id="KW-1185">Reference proteome</keyword>
<gene>
    <name evidence="7" type="ORF">POTOM_012793</name>
    <name evidence="6" type="ORF">POTOM_014578</name>
</gene>
<evidence type="ECO:0000313" key="6">
    <source>
        <dbReference type="EMBL" id="KAG6781666.1"/>
    </source>
</evidence>
<dbReference type="GO" id="GO:0005886">
    <property type="term" value="C:plasma membrane"/>
    <property type="evidence" value="ECO:0007669"/>
    <property type="project" value="TreeGrafter"/>
</dbReference>
<dbReference type="EMBL" id="JAAWWB010000006">
    <property type="protein sequence ID" value="KAG6781666.1"/>
    <property type="molecule type" value="Genomic_DNA"/>
</dbReference>
<dbReference type="FunFam" id="1.10.220.10:FF:000001">
    <property type="entry name" value="Annexin"/>
    <property type="match status" value="1"/>
</dbReference>
<dbReference type="PANTHER" id="PTHR10502">
    <property type="entry name" value="ANNEXIN"/>
    <property type="match status" value="1"/>
</dbReference>
<reference evidence="6" key="1">
    <citation type="journal article" date="2020" name="bioRxiv">
        <title>Hybrid origin of Populus tomentosa Carr. identified through genome sequencing and phylogenomic analysis.</title>
        <authorList>
            <person name="An X."/>
            <person name="Gao K."/>
            <person name="Chen Z."/>
            <person name="Li J."/>
            <person name="Yang X."/>
            <person name="Yang X."/>
            <person name="Zhou J."/>
            <person name="Guo T."/>
            <person name="Zhao T."/>
            <person name="Huang S."/>
            <person name="Miao D."/>
            <person name="Khan W.U."/>
            <person name="Rao P."/>
            <person name="Ye M."/>
            <person name="Lei B."/>
            <person name="Liao W."/>
            <person name="Wang J."/>
            <person name="Ji L."/>
            <person name="Li Y."/>
            <person name="Guo B."/>
            <person name="Mustafa N.S."/>
            <person name="Li S."/>
            <person name="Yun Q."/>
            <person name="Keller S.R."/>
            <person name="Mao J."/>
            <person name="Zhang R."/>
            <person name="Strauss S.H."/>
        </authorList>
    </citation>
    <scope>NUCLEOTIDE SEQUENCE</scope>
    <source>
        <strain evidence="6">GM15</strain>
        <tissue evidence="6">Leaf</tissue>
    </source>
</reference>
<dbReference type="EMBL" id="JAAWWB010000005">
    <property type="protein sequence ID" value="KAG6783346.1"/>
    <property type="molecule type" value="Genomic_DNA"/>
</dbReference>
<evidence type="ECO:0000256" key="2">
    <source>
        <dbReference type="ARBA" id="ARBA00022737"/>
    </source>
</evidence>
<dbReference type="GO" id="GO:0009414">
    <property type="term" value="P:response to water deprivation"/>
    <property type="evidence" value="ECO:0007669"/>
    <property type="project" value="TreeGrafter"/>
</dbReference>
<evidence type="ECO:0000256" key="5">
    <source>
        <dbReference type="ARBA" id="ARBA00023302"/>
    </source>
</evidence>
<dbReference type="InterPro" id="IPR018502">
    <property type="entry name" value="Annexin_repeat"/>
</dbReference>
<dbReference type="GO" id="GO:0009651">
    <property type="term" value="P:response to salt stress"/>
    <property type="evidence" value="ECO:0007669"/>
    <property type="project" value="TreeGrafter"/>
</dbReference>
<dbReference type="GO" id="GO:0001786">
    <property type="term" value="F:phosphatidylserine binding"/>
    <property type="evidence" value="ECO:0007669"/>
    <property type="project" value="TreeGrafter"/>
</dbReference>
<dbReference type="SMART" id="SM00335">
    <property type="entry name" value="ANX"/>
    <property type="match status" value="3"/>
</dbReference>
<proteinExistence type="predicted"/>
<dbReference type="OrthoDB" id="37886at2759"/>
<evidence type="ECO:0008006" key="9">
    <source>
        <dbReference type="Google" id="ProtNLM"/>
    </source>
</evidence>
<dbReference type="AlphaFoldDB" id="A0A8X8A4P4"/>
<dbReference type="InterPro" id="IPR018252">
    <property type="entry name" value="Annexin_repeat_CS"/>
</dbReference>
<dbReference type="PROSITE" id="PS51897">
    <property type="entry name" value="ANNEXIN_2"/>
    <property type="match status" value="3"/>
</dbReference>
<dbReference type="GO" id="GO:0005544">
    <property type="term" value="F:calcium-dependent phospholipid binding"/>
    <property type="evidence" value="ECO:0007669"/>
    <property type="project" value="UniProtKB-KW"/>
</dbReference>
<dbReference type="PANTHER" id="PTHR10502:SF204">
    <property type="entry name" value="ANNEXIN"/>
    <property type="match status" value="1"/>
</dbReference>
<evidence type="ECO:0000256" key="1">
    <source>
        <dbReference type="ARBA" id="ARBA00022723"/>
    </source>
</evidence>
<dbReference type="Proteomes" id="UP000886885">
    <property type="component" value="Chromosome 3D"/>
</dbReference>
<accession>A0A8X8A4P4</accession>
<keyword evidence="2" id="KW-0677">Repeat</keyword>
<dbReference type="GO" id="GO:0005737">
    <property type="term" value="C:cytoplasm"/>
    <property type="evidence" value="ECO:0007669"/>
    <property type="project" value="TreeGrafter"/>
</dbReference>
<name>A0A8X8A4P4_POPTO</name>
<evidence type="ECO:0000256" key="3">
    <source>
        <dbReference type="ARBA" id="ARBA00022837"/>
    </source>
</evidence>
<dbReference type="FunFam" id="1.10.220.10:FF:000009">
    <property type="entry name" value="Annexin"/>
    <property type="match status" value="1"/>
</dbReference>
<keyword evidence="1" id="KW-0479">Metal-binding</keyword>
<dbReference type="GO" id="GO:0009408">
    <property type="term" value="P:response to heat"/>
    <property type="evidence" value="ECO:0007669"/>
    <property type="project" value="TreeGrafter"/>
</dbReference>
<dbReference type="Pfam" id="PF00191">
    <property type="entry name" value="Annexin"/>
    <property type="match status" value="3"/>
</dbReference>